<organism evidence="1 2">
    <name type="scientific">Gracilibacillus salitolerans</name>
    <dbReference type="NCBI Taxonomy" id="2663022"/>
    <lineage>
        <taxon>Bacteria</taxon>
        <taxon>Bacillati</taxon>
        <taxon>Bacillota</taxon>
        <taxon>Bacilli</taxon>
        <taxon>Bacillales</taxon>
        <taxon>Bacillaceae</taxon>
        <taxon>Gracilibacillus</taxon>
    </lineage>
</organism>
<dbReference type="EMBL" id="CP045915">
    <property type="protein sequence ID" value="QGH33155.1"/>
    <property type="molecule type" value="Genomic_DNA"/>
</dbReference>
<proteinExistence type="predicted"/>
<dbReference type="RefSeq" id="WP_153790242.1">
    <property type="nucleotide sequence ID" value="NZ_CP045915.1"/>
</dbReference>
<name>A0A5Q2TER3_9BACI</name>
<protein>
    <submittedName>
        <fullName evidence="1">Uncharacterized protein</fullName>
    </submittedName>
</protein>
<sequence length="67" mass="7727">MKYWMLAVIGLEEGRSKGSKPANKSHSRGKASQKFTELLGSFFWFVIRLTYSKEFNKKKEEQIGTPV</sequence>
<reference evidence="1 2" key="1">
    <citation type="submission" date="2019-11" db="EMBL/GenBank/DDBJ databases">
        <title>Gracilibacillus salitolerans sp. nov., a moderate halophile isolated from a saline soil in northwest China.</title>
        <authorList>
            <person name="Gan L."/>
        </authorList>
    </citation>
    <scope>NUCLEOTIDE SEQUENCE [LARGE SCALE GENOMIC DNA]</scope>
    <source>
        <strain evidence="1 2">SCU50</strain>
    </source>
</reference>
<accession>A0A5Q2TER3</accession>
<evidence type="ECO:0000313" key="1">
    <source>
        <dbReference type="EMBL" id="QGH33155.1"/>
    </source>
</evidence>
<dbReference type="Proteomes" id="UP000339690">
    <property type="component" value="Chromosome"/>
</dbReference>
<dbReference type="KEGG" id="grc:GI584_03475"/>
<evidence type="ECO:0000313" key="2">
    <source>
        <dbReference type="Proteomes" id="UP000339690"/>
    </source>
</evidence>
<keyword evidence="2" id="KW-1185">Reference proteome</keyword>
<gene>
    <name evidence="1" type="ORF">GI584_03475</name>
</gene>
<dbReference type="AlphaFoldDB" id="A0A5Q2TER3"/>